<keyword evidence="2" id="KW-1185">Reference proteome</keyword>
<dbReference type="STRING" id="887062.HGR_11087"/>
<comment type="caution">
    <text evidence="1">The sequence shown here is derived from an EMBL/GenBank/DDBJ whole genome shotgun (WGS) entry which is preliminary data.</text>
</comment>
<dbReference type="OrthoDB" id="4187639at2"/>
<dbReference type="EMBL" id="AEGR01000065">
    <property type="protein sequence ID" value="EGI76426.1"/>
    <property type="molecule type" value="Genomic_DNA"/>
</dbReference>
<organism evidence="1 2">
    <name type="scientific">Hylemonella gracilis ATCC 19624</name>
    <dbReference type="NCBI Taxonomy" id="887062"/>
    <lineage>
        <taxon>Bacteria</taxon>
        <taxon>Pseudomonadati</taxon>
        <taxon>Pseudomonadota</taxon>
        <taxon>Betaproteobacteria</taxon>
        <taxon>Burkholderiales</taxon>
        <taxon>Comamonadaceae</taxon>
        <taxon>Hylemonella</taxon>
    </lineage>
</organism>
<evidence type="ECO:0000313" key="1">
    <source>
        <dbReference type="EMBL" id="EGI76426.1"/>
    </source>
</evidence>
<sequence length="238" mass="26093">MSDPVPFNPLDKQNLGASVAEALLGRKPHPLANLPMFHGAGIYALYYGGDFAPYLSLSLRNRESDGNPIAPIYVGKAVPAGGRKGGALDQTSKTKALWNRLNEHAESIAAASNLRIEDFQCRFLVVDDIWIPLGESLLIAKFTPIWNALIDGFGNHDPGKGRYNGMQPKWDVLHPGRAWALKCQPRPESAEQIAREAKDHLESILPPRSPHFLVEEARGRYRVHAGSGAGQQDKASEE</sequence>
<proteinExistence type="predicted"/>
<dbReference type="Proteomes" id="UP000016368">
    <property type="component" value="Unassembled WGS sequence"/>
</dbReference>
<protein>
    <recommendedName>
        <fullName evidence="3">Restriction endonuclease</fullName>
    </recommendedName>
</protein>
<dbReference type="RefSeq" id="WP_006298293.1">
    <property type="nucleotide sequence ID" value="NZ_AEGR01000065.1"/>
</dbReference>
<dbReference type="Pfam" id="PF09517">
    <property type="entry name" value="RE_Eco29kI"/>
    <property type="match status" value="1"/>
</dbReference>
<dbReference type="InterPro" id="IPR018575">
    <property type="entry name" value="Restrct_endonuc_II_Eco29kI"/>
</dbReference>
<evidence type="ECO:0000313" key="2">
    <source>
        <dbReference type="Proteomes" id="UP000016368"/>
    </source>
</evidence>
<reference evidence="1 2" key="1">
    <citation type="journal article" date="2011" name="EMBO J.">
        <title>Structural diversity of bacterial flagellar motors.</title>
        <authorList>
            <person name="Chen S."/>
            <person name="Beeby M."/>
            <person name="Murphy G.E."/>
            <person name="Leadbetter J.R."/>
            <person name="Hendrixson D.R."/>
            <person name="Briegel A."/>
            <person name="Li Z."/>
            <person name="Shi J."/>
            <person name="Tocheva E.I."/>
            <person name="Muller A."/>
            <person name="Dobro M.J."/>
            <person name="Jensen G.J."/>
        </authorList>
    </citation>
    <scope>NUCLEOTIDE SEQUENCE [LARGE SCALE GENOMIC DNA]</scope>
    <source>
        <strain evidence="1 2">ATCC 19624</strain>
    </source>
</reference>
<dbReference type="eggNOG" id="COG0863">
    <property type="taxonomic scope" value="Bacteria"/>
</dbReference>
<name>F3KUT3_9BURK</name>
<gene>
    <name evidence="1" type="ORF">HGR_11087</name>
</gene>
<evidence type="ECO:0008006" key="3">
    <source>
        <dbReference type="Google" id="ProtNLM"/>
    </source>
</evidence>
<dbReference type="AlphaFoldDB" id="F3KUT3"/>
<accession>F3KUT3</accession>